<protein>
    <submittedName>
        <fullName evidence="1">DNA-binding transcriptional regulator YhcF (GntR family)</fullName>
    </submittedName>
</protein>
<dbReference type="Gene3D" id="1.10.10.10">
    <property type="entry name" value="Winged helix-like DNA-binding domain superfamily/Winged helix DNA-binding domain"/>
    <property type="match status" value="1"/>
</dbReference>
<keyword evidence="2" id="KW-1185">Reference proteome</keyword>
<dbReference type="OrthoDB" id="9804020at2"/>
<accession>A0A5D3WLX3</accession>
<dbReference type="RefSeq" id="WP_148894651.1">
    <property type="nucleotide sequence ID" value="NZ_VNIB01000002.1"/>
</dbReference>
<name>A0A5D3WLX3_9BACT</name>
<dbReference type="InterPro" id="IPR036388">
    <property type="entry name" value="WH-like_DNA-bd_sf"/>
</dbReference>
<dbReference type="Proteomes" id="UP000324159">
    <property type="component" value="Unassembled WGS sequence"/>
</dbReference>
<proteinExistence type="predicted"/>
<gene>
    <name evidence="1" type="ORF">EDC39_10215</name>
</gene>
<sequence length="314" mass="36213">MDDAGLPELLPKQHLILLGVLDDLLQEPRERLPRTELIAETYRANINTAKKALSLLGQAGMIQARRRAGNRVVRRLSSEQAEIYHATRRRIASLLRELAAAGFNRLEISAALLAAYREQEQRQPRIIYADLEFNELLLGRRELEQTCGQPVQPVQVEELARQLTEGWITADLIVTTFFCESRIRDLCIHKGIPLVALRTTPPLEHLLNFSLLPRDTVITLVVLSESIRQRIRQHYPHIQKDFPGFAIMTLEEIRRDRTRLDKTHILLTHKLVAEEHAALFRSIPRIISYNRFQDDEGLDYIRTLTGNRNKEQTC</sequence>
<evidence type="ECO:0000313" key="1">
    <source>
        <dbReference type="EMBL" id="TYO99493.1"/>
    </source>
</evidence>
<organism evidence="1 2">
    <name type="scientific">Geothermobacter ehrlichii</name>
    <dbReference type="NCBI Taxonomy" id="213224"/>
    <lineage>
        <taxon>Bacteria</taxon>
        <taxon>Pseudomonadati</taxon>
        <taxon>Thermodesulfobacteriota</taxon>
        <taxon>Desulfuromonadia</taxon>
        <taxon>Desulfuromonadales</taxon>
        <taxon>Geothermobacteraceae</taxon>
        <taxon>Geothermobacter</taxon>
    </lineage>
</organism>
<dbReference type="GO" id="GO:0003677">
    <property type="term" value="F:DNA binding"/>
    <property type="evidence" value="ECO:0007669"/>
    <property type="project" value="UniProtKB-KW"/>
</dbReference>
<dbReference type="InterPro" id="IPR036390">
    <property type="entry name" value="WH_DNA-bd_sf"/>
</dbReference>
<comment type="caution">
    <text evidence="1">The sequence shown here is derived from an EMBL/GenBank/DDBJ whole genome shotgun (WGS) entry which is preliminary data.</text>
</comment>
<dbReference type="EMBL" id="VNIB01000002">
    <property type="protein sequence ID" value="TYO99493.1"/>
    <property type="molecule type" value="Genomic_DNA"/>
</dbReference>
<reference evidence="1 2" key="1">
    <citation type="submission" date="2019-07" db="EMBL/GenBank/DDBJ databases">
        <title>Genomic Encyclopedia of Type Strains, Phase IV (KMG-IV): sequencing the most valuable type-strain genomes for metagenomic binning, comparative biology and taxonomic classification.</title>
        <authorList>
            <person name="Goeker M."/>
        </authorList>
    </citation>
    <scope>NUCLEOTIDE SEQUENCE [LARGE SCALE GENOMIC DNA]</scope>
    <source>
        <strain evidence="1 2">SS015</strain>
    </source>
</reference>
<dbReference type="AlphaFoldDB" id="A0A5D3WLX3"/>
<keyword evidence="1" id="KW-0238">DNA-binding</keyword>
<dbReference type="SUPFAM" id="SSF46785">
    <property type="entry name" value="Winged helix' DNA-binding domain"/>
    <property type="match status" value="1"/>
</dbReference>
<evidence type="ECO:0000313" key="2">
    <source>
        <dbReference type="Proteomes" id="UP000324159"/>
    </source>
</evidence>